<dbReference type="Gene3D" id="3.40.50.1460">
    <property type="match status" value="1"/>
</dbReference>
<dbReference type="InterPro" id="IPR050452">
    <property type="entry name" value="Metacaspase"/>
</dbReference>
<dbReference type="PANTHER" id="PTHR48104:SF30">
    <property type="entry name" value="METACASPASE-1"/>
    <property type="match status" value="1"/>
</dbReference>
<accession>A0A9D1ILW9</accession>
<sequence>MKRFFLSAFFAFLLLAALPAEGRTFVLAAGVSDYENPEIPDLKRPGKDAMSFAQVMKTQTPDVTTLTSRHATRENVLAGLTALCNRAQSGDRIVFYFSGHGSDGQIYLYDRPIYYSELSQLFESTDADEIVCFIDACFSGSIANDLKNTDKDIVFFLSSRPDEMSMEAADWVGAGYLTQALMKGIQGKADSDGNREVTVIELFKYIYADVQQRIREFNKLMVAAGNEKTSQHPQLIAAKKSFDLVLAKW</sequence>
<evidence type="ECO:0000259" key="2">
    <source>
        <dbReference type="Pfam" id="PF00656"/>
    </source>
</evidence>
<gene>
    <name evidence="3" type="ORF">IAD18_04900</name>
</gene>
<dbReference type="GO" id="GO:0004197">
    <property type="term" value="F:cysteine-type endopeptidase activity"/>
    <property type="evidence" value="ECO:0007669"/>
    <property type="project" value="InterPro"/>
</dbReference>
<dbReference type="SUPFAM" id="SSF52129">
    <property type="entry name" value="Caspase-like"/>
    <property type="match status" value="1"/>
</dbReference>
<reference evidence="3" key="1">
    <citation type="submission" date="2020-10" db="EMBL/GenBank/DDBJ databases">
        <authorList>
            <person name="Gilroy R."/>
        </authorList>
    </citation>
    <scope>NUCLEOTIDE SEQUENCE</scope>
    <source>
        <strain evidence="3">17073</strain>
    </source>
</reference>
<reference evidence="3" key="2">
    <citation type="journal article" date="2021" name="PeerJ">
        <title>Extensive microbial diversity within the chicken gut microbiome revealed by metagenomics and culture.</title>
        <authorList>
            <person name="Gilroy R."/>
            <person name="Ravi A."/>
            <person name="Getino M."/>
            <person name="Pursley I."/>
            <person name="Horton D.L."/>
            <person name="Alikhan N.F."/>
            <person name="Baker D."/>
            <person name="Gharbi K."/>
            <person name="Hall N."/>
            <person name="Watson M."/>
            <person name="Adriaenssens E.M."/>
            <person name="Foster-Nyarko E."/>
            <person name="Jarju S."/>
            <person name="Secka A."/>
            <person name="Antonio M."/>
            <person name="Oren A."/>
            <person name="Chaudhuri R.R."/>
            <person name="La Ragione R."/>
            <person name="Hildebrand F."/>
            <person name="Pallen M.J."/>
        </authorList>
    </citation>
    <scope>NUCLEOTIDE SEQUENCE</scope>
    <source>
        <strain evidence="3">17073</strain>
    </source>
</reference>
<dbReference type="AlphaFoldDB" id="A0A9D1ILW9"/>
<dbReference type="Proteomes" id="UP000824076">
    <property type="component" value="Unassembled WGS sequence"/>
</dbReference>
<dbReference type="GO" id="GO:0005737">
    <property type="term" value="C:cytoplasm"/>
    <property type="evidence" value="ECO:0007669"/>
    <property type="project" value="TreeGrafter"/>
</dbReference>
<dbReference type="PANTHER" id="PTHR48104">
    <property type="entry name" value="METACASPASE-4"/>
    <property type="match status" value="1"/>
</dbReference>
<organism evidence="3 4">
    <name type="scientific">Candidatus Limisoma intestinavium</name>
    <dbReference type="NCBI Taxonomy" id="2840856"/>
    <lineage>
        <taxon>Bacteria</taxon>
        <taxon>Pseudomonadati</taxon>
        <taxon>Bacteroidota</taxon>
        <taxon>Bacteroidia</taxon>
        <taxon>Bacteroidales</taxon>
        <taxon>Candidatus Limisoma</taxon>
    </lineage>
</organism>
<dbReference type="GO" id="GO:0006508">
    <property type="term" value="P:proteolysis"/>
    <property type="evidence" value="ECO:0007669"/>
    <property type="project" value="InterPro"/>
</dbReference>
<comment type="caution">
    <text evidence="3">The sequence shown here is derived from an EMBL/GenBank/DDBJ whole genome shotgun (WGS) entry which is preliminary data.</text>
</comment>
<evidence type="ECO:0000313" key="4">
    <source>
        <dbReference type="Proteomes" id="UP000824076"/>
    </source>
</evidence>
<dbReference type="InterPro" id="IPR011600">
    <property type="entry name" value="Pept_C14_caspase"/>
</dbReference>
<feature type="domain" description="Peptidase C14 caspase" evidence="2">
    <location>
        <begin position="27"/>
        <end position="237"/>
    </location>
</feature>
<dbReference type="InterPro" id="IPR029030">
    <property type="entry name" value="Caspase-like_dom_sf"/>
</dbReference>
<feature type="chain" id="PRO_5039393468" evidence="1">
    <location>
        <begin position="23"/>
        <end position="249"/>
    </location>
</feature>
<protein>
    <submittedName>
        <fullName evidence="3">Caspase family protein</fullName>
    </submittedName>
</protein>
<name>A0A9D1ILW9_9BACT</name>
<dbReference type="EMBL" id="DVMS01000140">
    <property type="protein sequence ID" value="HIU38986.1"/>
    <property type="molecule type" value="Genomic_DNA"/>
</dbReference>
<dbReference type="Pfam" id="PF00656">
    <property type="entry name" value="Peptidase_C14"/>
    <property type="match status" value="1"/>
</dbReference>
<keyword evidence="1" id="KW-0732">Signal</keyword>
<proteinExistence type="predicted"/>
<evidence type="ECO:0000256" key="1">
    <source>
        <dbReference type="SAM" id="SignalP"/>
    </source>
</evidence>
<feature type="signal peptide" evidence="1">
    <location>
        <begin position="1"/>
        <end position="22"/>
    </location>
</feature>
<evidence type="ECO:0000313" key="3">
    <source>
        <dbReference type="EMBL" id="HIU38986.1"/>
    </source>
</evidence>